<dbReference type="GO" id="GO:0030162">
    <property type="term" value="P:regulation of proteolysis"/>
    <property type="evidence" value="ECO:0007669"/>
    <property type="project" value="TreeGrafter"/>
</dbReference>
<dbReference type="InterPro" id="IPR036610">
    <property type="entry name" value="PEBP-like_sf"/>
</dbReference>
<accession>A0A2V5HGM0</accession>
<dbReference type="Pfam" id="PF01161">
    <property type="entry name" value="PBP"/>
    <property type="match status" value="1"/>
</dbReference>
<sequence>MPTNNSVKKAISLIEADATKVLGLNVGQHRDVQPGQYIPRADAQSPPELSFGNLSPSTTYMVIGLDIDAPFPSFGVLGPILHWIQPGLQPTPSETDPNVHVLKVTAPFVANYIGPAPPPGSSPHRYIFFLYEQPASFEGKKYAPPGGQKLGNMHRMRYDLDAAEAEFKLGSLVAVNYFTSN</sequence>
<dbReference type="FunFam" id="3.90.280.10:FF:000013">
    <property type="entry name" value="Protease inhibitor (Tfs1), putative"/>
    <property type="match status" value="1"/>
</dbReference>
<dbReference type="GO" id="GO:0046578">
    <property type="term" value="P:regulation of Ras protein signal transduction"/>
    <property type="evidence" value="ECO:0007669"/>
    <property type="project" value="TreeGrafter"/>
</dbReference>
<organism evidence="1 2">
    <name type="scientific">Aspergillus violaceofuscus (strain CBS 115571)</name>
    <dbReference type="NCBI Taxonomy" id="1450538"/>
    <lineage>
        <taxon>Eukaryota</taxon>
        <taxon>Fungi</taxon>
        <taxon>Dikarya</taxon>
        <taxon>Ascomycota</taxon>
        <taxon>Pezizomycotina</taxon>
        <taxon>Eurotiomycetes</taxon>
        <taxon>Eurotiomycetidae</taxon>
        <taxon>Eurotiales</taxon>
        <taxon>Aspergillaceae</taxon>
        <taxon>Aspergillus</taxon>
    </lineage>
</organism>
<dbReference type="PANTHER" id="PTHR11362:SF78">
    <property type="entry name" value="PROTEASE INHIBITOR"/>
    <property type="match status" value="1"/>
</dbReference>
<dbReference type="GO" id="GO:0030414">
    <property type="term" value="F:peptidase inhibitor activity"/>
    <property type="evidence" value="ECO:0007669"/>
    <property type="project" value="TreeGrafter"/>
</dbReference>
<dbReference type="InterPro" id="IPR035810">
    <property type="entry name" value="PEBP_euk"/>
</dbReference>
<dbReference type="EMBL" id="KZ825105">
    <property type="protein sequence ID" value="PYI23558.1"/>
    <property type="molecule type" value="Genomic_DNA"/>
</dbReference>
<keyword evidence="2" id="KW-1185">Reference proteome</keyword>
<dbReference type="STRING" id="1450538.A0A2V5HGM0"/>
<evidence type="ECO:0000313" key="2">
    <source>
        <dbReference type="Proteomes" id="UP000249829"/>
    </source>
</evidence>
<protein>
    <submittedName>
        <fullName evidence="1">Putative protease inhibitor</fullName>
    </submittedName>
</protein>
<dbReference type="CDD" id="cd00866">
    <property type="entry name" value="PEBP_euk"/>
    <property type="match status" value="1"/>
</dbReference>
<gene>
    <name evidence="1" type="ORF">BO99DRAFT_439823</name>
</gene>
<name>A0A2V5HGM0_ASPV1</name>
<dbReference type="SUPFAM" id="SSF49777">
    <property type="entry name" value="PEBP-like"/>
    <property type="match status" value="1"/>
</dbReference>
<dbReference type="OMA" id="LHWIQSD"/>
<dbReference type="AlphaFoldDB" id="A0A2V5HGM0"/>
<dbReference type="Gene3D" id="3.90.280.10">
    <property type="entry name" value="PEBP-like"/>
    <property type="match status" value="1"/>
</dbReference>
<proteinExistence type="predicted"/>
<dbReference type="InterPro" id="IPR008914">
    <property type="entry name" value="PEBP"/>
</dbReference>
<dbReference type="GO" id="GO:0005543">
    <property type="term" value="F:phospholipid binding"/>
    <property type="evidence" value="ECO:0007669"/>
    <property type="project" value="TreeGrafter"/>
</dbReference>
<evidence type="ECO:0000313" key="1">
    <source>
        <dbReference type="EMBL" id="PYI23558.1"/>
    </source>
</evidence>
<dbReference type="PANTHER" id="PTHR11362">
    <property type="entry name" value="PHOSPHATIDYLETHANOLAMINE-BINDING PROTEIN"/>
    <property type="match status" value="1"/>
</dbReference>
<dbReference type="Proteomes" id="UP000249829">
    <property type="component" value="Unassembled WGS sequence"/>
</dbReference>
<reference evidence="1 2" key="1">
    <citation type="submission" date="2018-02" db="EMBL/GenBank/DDBJ databases">
        <title>The genomes of Aspergillus section Nigri reveals drivers in fungal speciation.</title>
        <authorList>
            <consortium name="DOE Joint Genome Institute"/>
            <person name="Vesth T.C."/>
            <person name="Nybo J."/>
            <person name="Theobald S."/>
            <person name="Brandl J."/>
            <person name="Frisvad J.C."/>
            <person name="Nielsen K.F."/>
            <person name="Lyhne E.K."/>
            <person name="Kogle M.E."/>
            <person name="Kuo A."/>
            <person name="Riley R."/>
            <person name="Clum A."/>
            <person name="Nolan M."/>
            <person name="Lipzen A."/>
            <person name="Salamov A."/>
            <person name="Henrissat B."/>
            <person name="Wiebenga A."/>
            <person name="De vries R.P."/>
            <person name="Grigoriev I.V."/>
            <person name="Mortensen U.H."/>
            <person name="Andersen M.R."/>
            <person name="Baker S.E."/>
        </authorList>
    </citation>
    <scope>NUCLEOTIDE SEQUENCE [LARGE SCALE GENOMIC DNA]</scope>
    <source>
        <strain evidence="1 2">CBS 115571</strain>
    </source>
</reference>